<accession>A0A0C2IDS4</accession>
<reference evidence="1 2" key="1">
    <citation type="journal article" date="2014" name="BMC Genomics">
        <title>Comparative genomics of the major fungal agents of human and animal Sporotrichosis: Sporothrix schenckii and Sporothrix brasiliensis.</title>
        <authorList>
            <person name="Teixeira M.M."/>
            <person name="de Almeida L.G."/>
            <person name="Kubitschek-Barreira P."/>
            <person name="Alves F.L."/>
            <person name="Kioshima E.S."/>
            <person name="Abadio A.K."/>
            <person name="Fernandes L."/>
            <person name="Derengowski L.S."/>
            <person name="Ferreira K.S."/>
            <person name="Souza R.C."/>
            <person name="Ruiz J.C."/>
            <person name="de Andrade N.C."/>
            <person name="Paes H.C."/>
            <person name="Nicola A.M."/>
            <person name="Albuquerque P."/>
            <person name="Gerber A.L."/>
            <person name="Martins V.P."/>
            <person name="Peconick L.D."/>
            <person name="Neto A.V."/>
            <person name="Chaucanez C.B."/>
            <person name="Silva P.A."/>
            <person name="Cunha O.L."/>
            <person name="de Oliveira F.F."/>
            <person name="dos Santos T.C."/>
            <person name="Barros A.L."/>
            <person name="Soares M.A."/>
            <person name="de Oliveira L.M."/>
            <person name="Marini M.M."/>
            <person name="Villalobos-Duno H."/>
            <person name="Cunha M.M."/>
            <person name="de Hoog S."/>
            <person name="da Silveira J.F."/>
            <person name="Henrissat B."/>
            <person name="Nino-Vega G.A."/>
            <person name="Cisalpino P.S."/>
            <person name="Mora-Montes H.M."/>
            <person name="Almeida S.R."/>
            <person name="Stajich J.E."/>
            <person name="Lopes-Bezerra L.M."/>
            <person name="Vasconcelos A.T."/>
            <person name="Felipe M.S."/>
        </authorList>
    </citation>
    <scope>NUCLEOTIDE SEQUENCE [LARGE SCALE GENOMIC DNA]</scope>
    <source>
        <strain evidence="1 2">5110</strain>
    </source>
</reference>
<comment type="caution">
    <text evidence="1">The sequence shown here is derived from an EMBL/GenBank/DDBJ whole genome shotgun (WGS) entry which is preliminary data.</text>
</comment>
<keyword evidence="2" id="KW-1185">Reference proteome</keyword>
<dbReference type="Proteomes" id="UP000031575">
    <property type="component" value="Unassembled WGS sequence"/>
</dbReference>
<protein>
    <submittedName>
        <fullName evidence="1">Uncharacterized protein</fullName>
    </submittedName>
</protein>
<dbReference type="GeneID" id="63678495"/>
<dbReference type="AlphaFoldDB" id="A0A0C2IDS4"/>
<dbReference type="OrthoDB" id="5422293at2759"/>
<evidence type="ECO:0000313" key="1">
    <source>
        <dbReference type="EMBL" id="KIH87416.1"/>
    </source>
</evidence>
<dbReference type="VEuPathDB" id="FungiDB:SPBR_05297"/>
<dbReference type="RefSeq" id="XP_040615426.1">
    <property type="nucleotide sequence ID" value="XM_040763574.1"/>
</dbReference>
<dbReference type="HOGENOM" id="CLU_082473_1_1_1"/>
<gene>
    <name evidence="1" type="ORF">SPBR_05297</name>
</gene>
<name>A0A0C2IDS4_9PEZI</name>
<organism evidence="1 2">
    <name type="scientific">Sporothrix brasiliensis 5110</name>
    <dbReference type="NCBI Taxonomy" id="1398154"/>
    <lineage>
        <taxon>Eukaryota</taxon>
        <taxon>Fungi</taxon>
        <taxon>Dikarya</taxon>
        <taxon>Ascomycota</taxon>
        <taxon>Pezizomycotina</taxon>
        <taxon>Sordariomycetes</taxon>
        <taxon>Sordariomycetidae</taxon>
        <taxon>Ophiostomatales</taxon>
        <taxon>Ophiostomataceae</taxon>
        <taxon>Sporothrix</taxon>
    </lineage>
</organism>
<evidence type="ECO:0000313" key="2">
    <source>
        <dbReference type="Proteomes" id="UP000031575"/>
    </source>
</evidence>
<sequence length="231" mass="26873">MPILTCFKHIRWPLAWPWARRKASSISDLASSDSDEYVPTPEDYPVFPPPTPRRILENRDAYLAKLSTIKFSAPQGEFDDKPLYSLYRLYEFVLLDKVISYRNQLEYFWRQKSWPVHDIPDPKDEDPERYAFLACCTLLLVRSFNERIKLGLDRNMPSLITPEEAERGRNRPDHLRAYERAPEWAERAASLVATLFVPTEGGEILDKGDGRACPEFLAKNIVLWTPHISFT</sequence>
<dbReference type="EMBL" id="AWTV01000010">
    <property type="protein sequence ID" value="KIH87416.1"/>
    <property type="molecule type" value="Genomic_DNA"/>
</dbReference>
<proteinExistence type="predicted"/>